<dbReference type="InterPro" id="IPR047675">
    <property type="entry name" value="Putative_zinc-bd"/>
</dbReference>
<dbReference type="RefSeq" id="WP_309388836.1">
    <property type="nucleotide sequence ID" value="NZ_JADBEO010000005.1"/>
</dbReference>
<gene>
    <name evidence="2" type="ORF">IHQ68_03345</name>
</gene>
<evidence type="ECO:0000313" key="2">
    <source>
        <dbReference type="EMBL" id="MDR4305657.1"/>
    </source>
</evidence>
<sequence length="180" mass="19908">MAKINARRAQAPKCGAHARSSGQPCRQLPVAGGNGRCRFHGGLVPKGDQWHVRQFRSGRSPAAAERRIARKLKDRELAEHHRRLRLAGLSEEERAAHELWSATHKPGPAADRHRARRARVDAAWMQELMAQETTPSAELQALERLLEQAKGRLNRLAETEAQSGASDDPIPDDDDEGALS</sequence>
<proteinExistence type="predicted"/>
<dbReference type="EMBL" id="JADBEO010000005">
    <property type="protein sequence ID" value="MDR4305657.1"/>
    <property type="molecule type" value="Genomic_DNA"/>
</dbReference>
<dbReference type="NCBIfam" id="NF041373">
    <property type="entry name" value="HGG_STG"/>
    <property type="match status" value="1"/>
</dbReference>
<feature type="region of interest" description="Disordered" evidence="1">
    <location>
        <begin position="1"/>
        <end position="24"/>
    </location>
</feature>
<evidence type="ECO:0000313" key="3">
    <source>
        <dbReference type="Proteomes" id="UP001181622"/>
    </source>
</evidence>
<comment type="caution">
    <text evidence="2">The sequence shown here is derived from an EMBL/GenBank/DDBJ whole genome shotgun (WGS) entry which is preliminary data.</text>
</comment>
<dbReference type="Proteomes" id="UP001181622">
    <property type="component" value="Unassembled WGS sequence"/>
</dbReference>
<keyword evidence="3" id="KW-1185">Reference proteome</keyword>
<evidence type="ECO:0000256" key="1">
    <source>
        <dbReference type="SAM" id="MobiDB-lite"/>
    </source>
</evidence>
<reference evidence="2" key="1">
    <citation type="submission" date="2020-10" db="EMBL/GenBank/DDBJ databases">
        <authorList>
            <person name="Abbas A."/>
            <person name="Razzaq R."/>
            <person name="Waqas M."/>
            <person name="Abbas N."/>
            <person name="Nielsen T.K."/>
            <person name="Hansen L.H."/>
            <person name="Hussain S."/>
            <person name="Shahid M."/>
        </authorList>
    </citation>
    <scope>NUCLEOTIDE SEQUENCE</scope>
    <source>
        <strain evidence="2">S14</strain>
    </source>
</reference>
<organism evidence="2 3">
    <name type="scientific">Chelatococcus sambhunathii</name>
    <dbReference type="NCBI Taxonomy" id="363953"/>
    <lineage>
        <taxon>Bacteria</taxon>
        <taxon>Pseudomonadati</taxon>
        <taxon>Pseudomonadota</taxon>
        <taxon>Alphaproteobacteria</taxon>
        <taxon>Hyphomicrobiales</taxon>
        <taxon>Chelatococcaceae</taxon>
        <taxon>Chelatococcus</taxon>
    </lineage>
</organism>
<name>A0ABU1DC53_9HYPH</name>
<feature type="compositionally biased region" description="Acidic residues" evidence="1">
    <location>
        <begin position="169"/>
        <end position="180"/>
    </location>
</feature>
<accession>A0ABU1DC53</accession>
<protein>
    <submittedName>
        <fullName evidence="2">Uncharacterized protein</fullName>
    </submittedName>
</protein>
<feature type="region of interest" description="Disordered" evidence="1">
    <location>
        <begin position="153"/>
        <end position="180"/>
    </location>
</feature>